<dbReference type="HOGENOM" id="CLU_2253508_0_0_1"/>
<dbReference type="Proteomes" id="UP000007266">
    <property type="component" value="Linkage group 7"/>
</dbReference>
<dbReference type="InParanoid" id="D6WPX3"/>
<dbReference type="EMBL" id="KQ971354">
    <property type="protein sequence ID" value="EFA06161.2"/>
    <property type="molecule type" value="Genomic_DNA"/>
</dbReference>
<evidence type="ECO:0000313" key="2">
    <source>
        <dbReference type="EMBL" id="EFA06161.2"/>
    </source>
</evidence>
<keyword evidence="3" id="KW-1185">Reference proteome</keyword>
<sequence length="58" mass="6856">MNLFSIITVIVILINVVLAFPTSHDEELEDLEVAEGLVFRPLFVYRIQQQRRTNRQRN</sequence>
<accession>D6WPX3</accession>
<feature type="signal peptide" evidence="1">
    <location>
        <begin position="1"/>
        <end position="19"/>
    </location>
</feature>
<protein>
    <submittedName>
        <fullName evidence="2">Uncharacterized protein</fullName>
    </submittedName>
</protein>
<evidence type="ECO:0000313" key="3">
    <source>
        <dbReference type="Proteomes" id="UP000007266"/>
    </source>
</evidence>
<keyword evidence="1" id="KW-0732">Signal</keyword>
<gene>
    <name evidence="2" type="primary">GLEAN_09007</name>
    <name evidence="2" type="ORF">TcasGA2_TC009007</name>
</gene>
<reference evidence="2 3" key="2">
    <citation type="journal article" date="2010" name="Nucleic Acids Res.">
        <title>BeetleBase in 2010: revisions to provide comprehensive genomic information for Tribolium castaneum.</title>
        <authorList>
            <person name="Kim H.S."/>
            <person name="Murphy T."/>
            <person name="Xia J."/>
            <person name="Caragea D."/>
            <person name="Park Y."/>
            <person name="Beeman R.W."/>
            <person name="Lorenzen M.D."/>
            <person name="Butcher S."/>
            <person name="Manak J.R."/>
            <person name="Brown S.J."/>
        </authorList>
    </citation>
    <scope>GENOME REANNOTATION</scope>
    <source>
        <strain evidence="2 3">Georgia GA2</strain>
    </source>
</reference>
<reference evidence="2 3" key="1">
    <citation type="journal article" date="2008" name="Nature">
        <title>The genome of the model beetle and pest Tribolium castaneum.</title>
        <authorList>
            <consortium name="Tribolium Genome Sequencing Consortium"/>
            <person name="Richards S."/>
            <person name="Gibbs R.A."/>
            <person name="Weinstock G.M."/>
            <person name="Brown S.J."/>
            <person name="Denell R."/>
            <person name="Beeman R.W."/>
            <person name="Gibbs R."/>
            <person name="Beeman R.W."/>
            <person name="Brown S.J."/>
            <person name="Bucher G."/>
            <person name="Friedrich M."/>
            <person name="Grimmelikhuijzen C.J."/>
            <person name="Klingler M."/>
            <person name="Lorenzen M."/>
            <person name="Richards S."/>
            <person name="Roth S."/>
            <person name="Schroder R."/>
            <person name="Tautz D."/>
            <person name="Zdobnov E.M."/>
            <person name="Muzny D."/>
            <person name="Gibbs R.A."/>
            <person name="Weinstock G.M."/>
            <person name="Attaway T."/>
            <person name="Bell S."/>
            <person name="Buhay C.J."/>
            <person name="Chandrabose M.N."/>
            <person name="Chavez D."/>
            <person name="Clerk-Blankenburg K.P."/>
            <person name="Cree A."/>
            <person name="Dao M."/>
            <person name="Davis C."/>
            <person name="Chacko J."/>
            <person name="Dinh H."/>
            <person name="Dugan-Rocha S."/>
            <person name="Fowler G."/>
            <person name="Garner T.T."/>
            <person name="Garnes J."/>
            <person name="Gnirke A."/>
            <person name="Hawes A."/>
            <person name="Hernandez J."/>
            <person name="Hines S."/>
            <person name="Holder M."/>
            <person name="Hume J."/>
            <person name="Jhangiani S.N."/>
            <person name="Joshi V."/>
            <person name="Khan Z.M."/>
            <person name="Jackson L."/>
            <person name="Kovar C."/>
            <person name="Kowis A."/>
            <person name="Lee S."/>
            <person name="Lewis L.R."/>
            <person name="Margolis J."/>
            <person name="Morgan M."/>
            <person name="Nazareth L.V."/>
            <person name="Nguyen N."/>
            <person name="Okwuonu G."/>
            <person name="Parker D."/>
            <person name="Richards S."/>
            <person name="Ruiz S.J."/>
            <person name="Santibanez J."/>
            <person name="Savard J."/>
            <person name="Scherer S.E."/>
            <person name="Schneider B."/>
            <person name="Sodergren E."/>
            <person name="Tautz D."/>
            <person name="Vattahil S."/>
            <person name="Villasana D."/>
            <person name="White C.S."/>
            <person name="Wright R."/>
            <person name="Park Y."/>
            <person name="Beeman R.W."/>
            <person name="Lord J."/>
            <person name="Oppert B."/>
            <person name="Lorenzen M."/>
            <person name="Brown S."/>
            <person name="Wang L."/>
            <person name="Savard J."/>
            <person name="Tautz D."/>
            <person name="Richards S."/>
            <person name="Weinstock G."/>
            <person name="Gibbs R.A."/>
            <person name="Liu Y."/>
            <person name="Worley K."/>
            <person name="Weinstock G."/>
            <person name="Elsik C.G."/>
            <person name="Reese J.T."/>
            <person name="Elhaik E."/>
            <person name="Landan G."/>
            <person name="Graur D."/>
            <person name="Arensburger P."/>
            <person name="Atkinson P."/>
            <person name="Beeman R.W."/>
            <person name="Beidler J."/>
            <person name="Brown S.J."/>
            <person name="Demuth J.P."/>
            <person name="Drury D.W."/>
            <person name="Du Y.Z."/>
            <person name="Fujiwara H."/>
            <person name="Lorenzen M."/>
            <person name="Maselli V."/>
            <person name="Osanai M."/>
            <person name="Park Y."/>
            <person name="Robertson H.M."/>
            <person name="Tu Z."/>
            <person name="Wang J.J."/>
            <person name="Wang S."/>
            <person name="Richards S."/>
            <person name="Song H."/>
            <person name="Zhang L."/>
            <person name="Sodergren E."/>
            <person name="Werner D."/>
            <person name="Stanke M."/>
            <person name="Morgenstern B."/>
            <person name="Solovyev V."/>
            <person name="Kosarev P."/>
            <person name="Brown G."/>
            <person name="Chen H.C."/>
            <person name="Ermolaeva O."/>
            <person name="Hlavina W."/>
            <person name="Kapustin Y."/>
            <person name="Kiryutin B."/>
            <person name="Kitts P."/>
            <person name="Maglott D."/>
            <person name="Pruitt K."/>
            <person name="Sapojnikov V."/>
            <person name="Souvorov A."/>
            <person name="Mackey A.J."/>
            <person name="Waterhouse R.M."/>
            <person name="Wyder S."/>
            <person name="Zdobnov E.M."/>
            <person name="Zdobnov E.M."/>
            <person name="Wyder S."/>
            <person name="Kriventseva E.V."/>
            <person name="Kadowaki T."/>
            <person name="Bork P."/>
            <person name="Aranda M."/>
            <person name="Bao R."/>
            <person name="Beermann A."/>
            <person name="Berns N."/>
            <person name="Bolognesi R."/>
            <person name="Bonneton F."/>
            <person name="Bopp D."/>
            <person name="Brown S.J."/>
            <person name="Bucher G."/>
            <person name="Butts T."/>
            <person name="Chaumot A."/>
            <person name="Denell R.E."/>
            <person name="Ferrier D.E."/>
            <person name="Friedrich M."/>
            <person name="Gordon C.M."/>
            <person name="Jindra M."/>
            <person name="Klingler M."/>
            <person name="Lan Q."/>
            <person name="Lattorff H.M."/>
            <person name="Laudet V."/>
            <person name="von Levetsow C."/>
            <person name="Liu Z."/>
            <person name="Lutz R."/>
            <person name="Lynch J.A."/>
            <person name="da Fonseca R.N."/>
            <person name="Posnien N."/>
            <person name="Reuter R."/>
            <person name="Roth S."/>
            <person name="Savard J."/>
            <person name="Schinko J.B."/>
            <person name="Schmitt C."/>
            <person name="Schoppmeier M."/>
            <person name="Schroder R."/>
            <person name="Shippy T.D."/>
            <person name="Simonnet F."/>
            <person name="Marques-Souza H."/>
            <person name="Tautz D."/>
            <person name="Tomoyasu Y."/>
            <person name="Trauner J."/>
            <person name="Van der Zee M."/>
            <person name="Vervoort M."/>
            <person name="Wittkopp N."/>
            <person name="Wimmer E.A."/>
            <person name="Yang X."/>
            <person name="Jones A.K."/>
            <person name="Sattelle D.B."/>
            <person name="Ebert P.R."/>
            <person name="Nelson D."/>
            <person name="Scott J.G."/>
            <person name="Beeman R.W."/>
            <person name="Muthukrishnan S."/>
            <person name="Kramer K.J."/>
            <person name="Arakane Y."/>
            <person name="Beeman R.W."/>
            <person name="Zhu Q."/>
            <person name="Hogenkamp D."/>
            <person name="Dixit R."/>
            <person name="Oppert B."/>
            <person name="Jiang H."/>
            <person name="Zou Z."/>
            <person name="Marshall J."/>
            <person name="Elpidina E."/>
            <person name="Vinokurov K."/>
            <person name="Oppert C."/>
            <person name="Zou Z."/>
            <person name="Evans J."/>
            <person name="Lu Z."/>
            <person name="Zhao P."/>
            <person name="Sumathipala N."/>
            <person name="Altincicek B."/>
            <person name="Vilcinskas A."/>
            <person name="Williams M."/>
            <person name="Hultmark D."/>
            <person name="Hetru C."/>
            <person name="Jiang H."/>
            <person name="Grimmelikhuijzen C.J."/>
            <person name="Hauser F."/>
            <person name="Cazzamali G."/>
            <person name="Williamson M."/>
            <person name="Park Y."/>
            <person name="Li B."/>
            <person name="Tanaka Y."/>
            <person name="Predel R."/>
            <person name="Neupert S."/>
            <person name="Schachtner J."/>
            <person name="Verleyen P."/>
            <person name="Raible F."/>
            <person name="Bork P."/>
            <person name="Friedrich M."/>
            <person name="Walden K.K."/>
            <person name="Robertson H.M."/>
            <person name="Angeli S."/>
            <person name="Foret S."/>
            <person name="Bucher G."/>
            <person name="Schuetz S."/>
            <person name="Maleszka R."/>
            <person name="Wimmer E.A."/>
            <person name="Beeman R.W."/>
            <person name="Lorenzen M."/>
            <person name="Tomoyasu Y."/>
            <person name="Miller S.C."/>
            <person name="Grossmann D."/>
            <person name="Bucher G."/>
        </authorList>
    </citation>
    <scope>NUCLEOTIDE SEQUENCE [LARGE SCALE GENOMIC DNA]</scope>
    <source>
        <strain evidence="2 3">Georgia GA2</strain>
    </source>
</reference>
<organism evidence="2 3">
    <name type="scientific">Tribolium castaneum</name>
    <name type="common">Red flour beetle</name>
    <dbReference type="NCBI Taxonomy" id="7070"/>
    <lineage>
        <taxon>Eukaryota</taxon>
        <taxon>Metazoa</taxon>
        <taxon>Ecdysozoa</taxon>
        <taxon>Arthropoda</taxon>
        <taxon>Hexapoda</taxon>
        <taxon>Insecta</taxon>
        <taxon>Pterygota</taxon>
        <taxon>Neoptera</taxon>
        <taxon>Endopterygota</taxon>
        <taxon>Coleoptera</taxon>
        <taxon>Polyphaga</taxon>
        <taxon>Cucujiformia</taxon>
        <taxon>Tenebrionidae</taxon>
        <taxon>Tenebrionidae incertae sedis</taxon>
        <taxon>Tribolium</taxon>
    </lineage>
</organism>
<dbReference type="AlphaFoldDB" id="D6WPX3"/>
<name>D6WPX3_TRICA</name>
<evidence type="ECO:0000256" key="1">
    <source>
        <dbReference type="SAM" id="SignalP"/>
    </source>
</evidence>
<proteinExistence type="predicted"/>
<feature type="chain" id="PRO_5007310807" evidence="1">
    <location>
        <begin position="20"/>
        <end position="58"/>
    </location>
</feature>